<comment type="caution">
    <text evidence="2">The sequence shown here is derived from an EMBL/GenBank/DDBJ whole genome shotgun (WGS) entry which is preliminary data.</text>
</comment>
<feature type="compositionally biased region" description="Acidic residues" evidence="1">
    <location>
        <begin position="156"/>
        <end position="167"/>
    </location>
</feature>
<feature type="region of interest" description="Disordered" evidence="1">
    <location>
        <begin position="228"/>
        <end position="268"/>
    </location>
</feature>
<gene>
    <name evidence="2" type="ORF">CLO192961_LOCUS41191</name>
</gene>
<feature type="region of interest" description="Disordered" evidence="1">
    <location>
        <begin position="147"/>
        <end position="185"/>
    </location>
</feature>
<dbReference type="Proteomes" id="UP000766486">
    <property type="component" value="Unassembled WGS sequence"/>
</dbReference>
<proteinExistence type="predicted"/>
<accession>A0ABY6TRP6</accession>
<evidence type="ECO:0000256" key="1">
    <source>
        <dbReference type="SAM" id="MobiDB-lite"/>
    </source>
</evidence>
<organism evidence="2 3">
    <name type="scientific">Bionectria ochroleuca</name>
    <name type="common">Gliocladium roseum</name>
    <dbReference type="NCBI Taxonomy" id="29856"/>
    <lineage>
        <taxon>Eukaryota</taxon>
        <taxon>Fungi</taxon>
        <taxon>Dikarya</taxon>
        <taxon>Ascomycota</taxon>
        <taxon>Pezizomycotina</taxon>
        <taxon>Sordariomycetes</taxon>
        <taxon>Hypocreomycetidae</taxon>
        <taxon>Hypocreales</taxon>
        <taxon>Bionectriaceae</taxon>
        <taxon>Clonostachys</taxon>
    </lineage>
</organism>
<protein>
    <submittedName>
        <fullName evidence="2">Uncharacterized protein</fullName>
    </submittedName>
</protein>
<feature type="compositionally biased region" description="Acidic residues" evidence="1">
    <location>
        <begin position="550"/>
        <end position="561"/>
    </location>
</feature>
<evidence type="ECO:0000313" key="3">
    <source>
        <dbReference type="Proteomes" id="UP000766486"/>
    </source>
</evidence>
<sequence>MFSNSHSRSQKRPPKSSVFVLPGDDDIQLENDDRVRHVVQQGIHRVLPFPLEIREMIYRNLVLSNKPIAVFDGWKRVYKHGNTRQTGPAFTDRPSLDINILGVNKSTYPEAARILYSENTFLYRLRDPPNICPPPINLDALVASDSASSSTTGSLEGDDPNDGDYEEYNAQSSTRRARSRRKKKELDEPCINVGKYYHLFRHIIIEAEHNRYGDDTLRSMREALEILNSPPPVDKDSVPLYPSITTSDISKKKQKSGRKAKRKIRQEEAHTPTIITPNIMSLVIKVRPSLLPNGFTFVNFFEKGSPILQAIQNLRPQQLYVKVMMGQLTNRRNGVSLSINFRHQRIACQVADGEPDMWARDREMIVRRKRKSLESLRKLGDLSSDMQKSCHRYCIHHSDVIEENDDFDFSWDEIEDDEFDFPEQAFTEAEVQAVPQAGEAQEEVQFEVQEVDTVPVPGSGWIEETEAQGEAVLETQPGEGEEELQSEVQVETVPVPGTGWIEEVETQGGVGIDIPTGETQEESQPEVQHESVPGPGGEWIEESEAHGEEVTETQAEETQEE</sequence>
<keyword evidence="3" id="KW-1185">Reference proteome</keyword>
<evidence type="ECO:0000313" key="2">
    <source>
        <dbReference type="EMBL" id="VUC21135.1"/>
    </source>
</evidence>
<feature type="compositionally biased region" description="Basic residues" evidence="1">
    <location>
        <begin position="252"/>
        <end position="264"/>
    </location>
</feature>
<reference evidence="2 3" key="1">
    <citation type="submission" date="2019-06" db="EMBL/GenBank/DDBJ databases">
        <authorList>
            <person name="Broberg M."/>
        </authorList>
    </citation>
    <scope>NUCLEOTIDE SEQUENCE [LARGE SCALE GENOMIC DNA]</scope>
</reference>
<feature type="region of interest" description="Disordered" evidence="1">
    <location>
        <begin position="509"/>
        <end position="561"/>
    </location>
</feature>
<dbReference type="EMBL" id="CABFNS010000353">
    <property type="protein sequence ID" value="VUC21135.1"/>
    <property type="molecule type" value="Genomic_DNA"/>
</dbReference>
<name>A0ABY6TRP6_BIOOC</name>